<evidence type="ECO:0000256" key="6">
    <source>
        <dbReference type="ARBA" id="ARBA00023125"/>
    </source>
</evidence>
<evidence type="ECO:0000259" key="8">
    <source>
        <dbReference type="PROSITE" id="PS50949"/>
    </source>
</evidence>
<gene>
    <name evidence="9" type="ORF">P9989_17500</name>
</gene>
<keyword evidence="6" id="KW-0238">DNA-binding</keyword>
<sequence>MLELTLKLNPHGGEPLYEQLYHHIKQEMELGNLTSGTKLPSKRKLSHHLQISQNTIETAYGQLVAEGYIEARPRKGFFVCEMEQNLFEIQRSVQYVEERLYGGSDYTFNFAYTGVDTDSFPFGLYRKLASEVIQNDNKDVLMMGHPQGEWELRQTIAEYIYESRGVRCSPSQIIVGSGTQYLMKILFQLLRGSIFAVEDPSYHRKMVTFEKETKQVEMVPLDGDGMLISHLEESEAGVALVTPSHQFPCGMIMPISRRMQLLNWAEEKEERYIIEDDYDSEFRYTGKPIPALQGLDSNDNVIYMSTFSKALLPSLRMSYMILPKSLAQVYQKDYFFYAQTVSRIDQEILQRFLQDRYWERHIQKMRGVYRKKRDALVSAISTYFPKCAEIIGQDSGLHLLVRANNGMTEHELIDQAAIYSVKVYPVSDYGMNDNKTVLLGFATLSEKKIQNAVQLLSEAWFG</sequence>
<dbReference type="InterPro" id="IPR051446">
    <property type="entry name" value="HTH_trans_reg/aminotransferase"/>
</dbReference>
<dbReference type="PROSITE" id="PS50949">
    <property type="entry name" value="HTH_GNTR"/>
    <property type="match status" value="1"/>
</dbReference>
<dbReference type="Proteomes" id="UP001221597">
    <property type="component" value="Chromosome"/>
</dbReference>
<proteinExistence type="inferred from homology"/>
<dbReference type="RefSeq" id="WP_283076146.1">
    <property type="nucleotide sequence ID" value="NZ_CP121671.1"/>
</dbReference>
<keyword evidence="7" id="KW-0804">Transcription</keyword>
<name>A0ABY8IXS0_9BACI</name>
<dbReference type="InterPro" id="IPR036390">
    <property type="entry name" value="WH_DNA-bd_sf"/>
</dbReference>
<dbReference type="InterPro" id="IPR015424">
    <property type="entry name" value="PyrdxlP-dep_Trfase"/>
</dbReference>
<accession>A0ABY8IXS0</accession>
<dbReference type="SUPFAM" id="SSF46785">
    <property type="entry name" value="Winged helix' DNA-binding domain"/>
    <property type="match status" value="1"/>
</dbReference>
<keyword evidence="10" id="KW-1185">Reference proteome</keyword>
<keyword evidence="3 9" id="KW-0808">Transferase</keyword>
<dbReference type="InterPro" id="IPR000524">
    <property type="entry name" value="Tscrpt_reg_HTH_GntR"/>
</dbReference>
<evidence type="ECO:0000313" key="9">
    <source>
        <dbReference type="EMBL" id="WFT74142.1"/>
    </source>
</evidence>
<dbReference type="PANTHER" id="PTHR46577">
    <property type="entry name" value="HTH-TYPE TRANSCRIPTIONAL REGULATORY PROTEIN GABR"/>
    <property type="match status" value="1"/>
</dbReference>
<feature type="domain" description="HTH gntR-type" evidence="8">
    <location>
        <begin position="14"/>
        <end position="82"/>
    </location>
</feature>
<dbReference type="Gene3D" id="3.40.640.10">
    <property type="entry name" value="Type I PLP-dependent aspartate aminotransferase-like (Major domain)"/>
    <property type="match status" value="1"/>
</dbReference>
<evidence type="ECO:0000256" key="3">
    <source>
        <dbReference type="ARBA" id="ARBA00022576"/>
    </source>
</evidence>
<evidence type="ECO:0000256" key="7">
    <source>
        <dbReference type="ARBA" id="ARBA00023163"/>
    </source>
</evidence>
<dbReference type="PANTHER" id="PTHR46577:SF1">
    <property type="entry name" value="HTH-TYPE TRANSCRIPTIONAL REGULATORY PROTEIN GABR"/>
    <property type="match status" value="1"/>
</dbReference>
<dbReference type="SMART" id="SM00345">
    <property type="entry name" value="HTH_GNTR"/>
    <property type="match status" value="1"/>
</dbReference>
<evidence type="ECO:0000256" key="4">
    <source>
        <dbReference type="ARBA" id="ARBA00022898"/>
    </source>
</evidence>
<dbReference type="EMBL" id="CP121671">
    <property type="protein sequence ID" value="WFT74142.1"/>
    <property type="molecule type" value="Genomic_DNA"/>
</dbReference>
<dbReference type="Pfam" id="PF00155">
    <property type="entry name" value="Aminotran_1_2"/>
    <property type="match status" value="1"/>
</dbReference>
<comment type="cofactor">
    <cofactor evidence="1">
        <name>pyridoxal 5'-phosphate</name>
        <dbReference type="ChEBI" id="CHEBI:597326"/>
    </cofactor>
</comment>
<evidence type="ECO:0000313" key="10">
    <source>
        <dbReference type="Proteomes" id="UP001221597"/>
    </source>
</evidence>
<dbReference type="CDD" id="cd00609">
    <property type="entry name" value="AAT_like"/>
    <property type="match status" value="1"/>
</dbReference>
<reference evidence="9 10" key="1">
    <citation type="submission" date="2023-04" db="EMBL/GenBank/DDBJ databases">
        <title>Genome sequence of Halobacillus naozhouensis KACC 21980.</title>
        <authorList>
            <person name="Kim S."/>
            <person name="Heo J."/>
            <person name="Kwon S.-W."/>
        </authorList>
    </citation>
    <scope>NUCLEOTIDE SEQUENCE [LARGE SCALE GENOMIC DNA]</scope>
    <source>
        <strain evidence="9 10">KCTC 13234</strain>
    </source>
</reference>
<keyword evidence="4" id="KW-0663">Pyridoxal phosphate</keyword>
<dbReference type="CDD" id="cd07377">
    <property type="entry name" value="WHTH_GntR"/>
    <property type="match status" value="1"/>
</dbReference>
<evidence type="ECO:0000256" key="2">
    <source>
        <dbReference type="ARBA" id="ARBA00005384"/>
    </source>
</evidence>
<keyword evidence="3 9" id="KW-0032">Aminotransferase</keyword>
<keyword evidence="5" id="KW-0805">Transcription regulation</keyword>
<organism evidence="9 10">
    <name type="scientific">Halobacillus naozhouensis</name>
    <dbReference type="NCBI Taxonomy" id="554880"/>
    <lineage>
        <taxon>Bacteria</taxon>
        <taxon>Bacillati</taxon>
        <taxon>Bacillota</taxon>
        <taxon>Bacilli</taxon>
        <taxon>Bacillales</taxon>
        <taxon>Bacillaceae</taxon>
        <taxon>Halobacillus</taxon>
    </lineage>
</organism>
<evidence type="ECO:0000256" key="5">
    <source>
        <dbReference type="ARBA" id="ARBA00023015"/>
    </source>
</evidence>
<dbReference type="InterPro" id="IPR036388">
    <property type="entry name" value="WH-like_DNA-bd_sf"/>
</dbReference>
<protein>
    <submittedName>
        <fullName evidence="9">PLP-dependent aminotransferase family protein</fullName>
    </submittedName>
</protein>
<comment type="similarity">
    <text evidence="2">In the C-terminal section; belongs to the class-I pyridoxal-phosphate-dependent aminotransferase family.</text>
</comment>
<dbReference type="GO" id="GO:0008483">
    <property type="term" value="F:transaminase activity"/>
    <property type="evidence" value="ECO:0007669"/>
    <property type="project" value="UniProtKB-KW"/>
</dbReference>
<dbReference type="InterPro" id="IPR004839">
    <property type="entry name" value="Aminotransferase_I/II_large"/>
</dbReference>
<dbReference type="Pfam" id="PF00392">
    <property type="entry name" value="GntR"/>
    <property type="match status" value="1"/>
</dbReference>
<dbReference type="SUPFAM" id="SSF53383">
    <property type="entry name" value="PLP-dependent transferases"/>
    <property type="match status" value="1"/>
</dbReference>
<dbReference type="InterPro" id="IPR015421">
    <property type="entry name" value="PyrdxlP-dep_Trfase_major"/>
</dbReference>
<dbReference type="Gene3D" id="1.10.10.10">
    <property type="entry name" value="Winged helix-like DNA-binding domain superfamily/Winged helix DNA-binding domain"/>
    <property type="match status" value="1"/>
</dbReference>
<evidence type="ECO:0000256" key="1">
    <source>
        <dbReference type="ARBA" id="ARBA00001933"/>
    </source>
</evidence>